<protein>
    <submittedName>
        <fullName evidence="1">Uncharacterized protein</fullName>
    </submittedName>
</protein>
<dbReference type="EMBL" id="CP131062">
    <property type="protein sequence ID" value="WNY29223.1"/>
    <property type="molecule type" value="Genomic_DNA"/>
</dbReference>
<dbReference type="GeneID" id="85197913"/>
<name>A0AA96VC72_9EURY</name>
<accession>A0AA96VC72</accession>
<evidence type="ECO:0000313" key="2">
    <source>
        <dbReference type="Proteomes" id="UP001302662"/>
    </source>
</evidence>
<dbReference type="KEGG" id="mees:MmiEs2_14480"/>
<dbReference type="RefSeq" id="WP_316559210.1">
    <property type="nucleotide sequence ID" value="NZ_CP131062.1"/>
</dbReference>
<dbReference type="Proteomes" id="UP001302662">
    <property type="component" value="Chromosome"/>
</dbReference>
<organism evidence="1 2">
    <name type="scientific">Methanimicrococcus stummii</name>
    <dbReference type="NCBI Taxonomy" id="3028294"/>
    <lineage>
        <taxon>Archaea</taxon>
        <taxon>Methanobacteriati</taxon>
        <taxon>Methanobacteriota</taxon>
        <taxon>Stenosarchaea group</taxon>
        <taxon>Methanomicrobia</taxon>
        <taxon>Methanosarcinales</taxon>
        <taxon>Methanosarcinaceae</taxon>
        <taxon>Methanimicrococcus</taxon>
    </lineage>
</organism>
<reference evidence="1 2" key="1">
    <citation type="submission" date="2023-07" db="EMBL/GenBank/DDBJ databases">
        <title>Closed genome sequence of Methanimicrococcus sp. Es2.</title>
        <authorList>
            <person name="Protasov E."/>
            <person name="Platt K."/>
            <person name="Reeh H."/>
            <person name="Poehlein A."/>
            <person name="Daniel R."/>
            <person name="Brune A."/>
        </authorList>
    </citation>
    <scope>NUCLEOTIDE SEQUENCE [LARGE SCALE GENOMIC DNA]</scope>
    <source>
        <strain evidence="1 2">Es2</strain>
    </source>
</reference>
<keyword evidence="2" id="KW-1185">Reference proteome</keyword>
<dbReference type="Gene3D" id="3.40.630.30">
    <property type="match status" value="1"/>
</dbReference>
<gene>
    <name evidence="1" type="ORF">MmiEs2_14480</name>
</gene>
<evidence type="ECO:0000313" key="1">
    <source>
        <dbReference type="EMBL" id="WNY29223.1"/>
    </source>
</evidence>
<dbReference type="AlphaFoldDB" id="A0AA96VC72"/>
<sequence length="212" mass="24788">MTFTILEFNSYLQNYSQDSILSDLSSFKSRDGSEDLCRFLQENFDENGMRIDNFIDFERNHLCRIYFVLTNPVEKTEDNAKNNTENKCVLNLKTGTYPIYGYFSIAARTLYAVNIDKNQDILPPKNIVIYLVGHLCKNVSYEWKNGGEYMLQQCFEIIESVHQKIGIKYVLIECNEDLVEYYSAQHFKKIGFNKKSGLYQMIRGIETIEKPI</sequence>
<proteinExistence type="predicted"/>